<evidence type="ECO:0000256" key="1">
    <source>
        <dbReference type="SAM" id="MobiDB-lite"/>
    </source>
</evidence>
<proteinExistence type="predicted"/>
<dbReference type="WBParaSite" id="SMUV_0000925801-mRNA-1">
    <property type="protein sequence ID" value="SMUV_0000925801-mRNA-1"/>
    <property type="gene ID" value="SMUV_0000925801"/>
</dbReference>
<keyword evidence="2" id="KW-1185">Reference proteome</keyword>
<reference evidence="3" key="1">
    <citation type="submission" date="2017-02" db="UniProtKB">
        <authorList>
            <consortium name="WormBaseParasite"/>
        </authorList>
    </citation>
    <scope>IDENTIFICATION</scope>
</reference>
<evidence type="ECO:0000313" key="3">
    <source>
        <dbReference type="WBParaSite" id="SMUV_0000925801-mRNA-1"/>
    </source>
</evidence>
<feature type="compositionally biased region" description="Low complexity" evidence="1">
    <location>
        <begin position="59"/>
        <end position="70"/>
    </location>
</feature>
<accession>A0A0N5AWF9</accession>
<sequence length="81" mass="8506">MLRVVSEDCRQFGSDRHVSLLTSASTTEYPEAEKNQKCDDGRSSSSSSDAPAPAPAPAPATATATTPTARFRARAVDDGVH</sequence>
<dbReference type="AlphaFoldDB" id="A0A0N5AWF9"/>
<dbReference type="Proteomes" id="UP000046393">
    <property type="component" value="Unplaced"/>
</dbReference>
<evidence type="ECO:0000313" key="2">
    <source>
        <dbReference type="Proteomes" id="UP000046393"/>
    </source>
</evidence>
<feature type="region of interest" description="Disordered" evidence="1">
    <location>
        <begin position="23"/>
        <end position="81"/>
    </location>
</feature>
<protein>
    <submittedName>
        <fullName evidence="3">Uncharacterized protein</fullName>
    </submittedName>
</protein>
<name>A0A0N5AWF9_9BILA</name>
<feature type="compositionally biased region" description="Basic and acidic residues" evidence="1">
    <location>
        <begin position="31"/>
        <end position="42"/>
    </location>
</feature>
<organism evidence="2 3">
    <name type="scientific">Syphacia muris</name>
    <dbReference type="NCBI Taxonomy" id="451379"/>
    <lineage>
        <taxon>Eukaryota</taxon>
        <taxon>Metazoa</taxon>
        <taxon>Ecdysozoa</taxon>
        <taxon>Nematoda</taxon>
        <taxon>Chromadorea</taxon>
        <taxon>Rhabditida</taxon>
        <taxon>Spirurina</taxon>
        <taxon>Oxyuridomorpha</taxon>
        <taxon>Oxyuroidea</taxon>
        <taxon>Oxyuridae</taxon>
        <taxon>Syphacia</taxon>
    </lineage>
</organism>